<dbReference type="AlphaFoldDB" id="J9TRJ1"/>
<organism evidence="2 3">
    <name type="scientific">Brachyspira pilosicoli B2904</name>
    <dbReference type="NCBI Taxonomy" id="1133568"/>
    <lineage>
        <taxon>Bacteria</taxon>
        <taxon>Pseudomonadati</taxon>
        <taxon>Spirochaetota</taxon>
        <taxon>Spirochaetia</taxon>
        <taxon>Brachyspirales</taxon>
        <taxon>Brachyspiraceae</taxon>
        <taxon>Brachyspira</taxon>
    </lineage>
</organism>
<dbReference type="PANTHER" id="PTHR45661">
    <property type="entry name" value="SURFACE ANTIGEN"/>
    <property type="match status" value="1"/>
</dbReference>
<dbReference type="HOGENOM" id="CLU_069547_0_0_12"/>
<dbReference type="PATRIC" id="fig|1133568.3.peg.378"/>
<dbReference type="Gene3D" id="3.80.10.10">
    <property type="entry name" value="Ribonuclease Inhibitor"/>
    <property type="match status" value="2"/>
</dbReference>
<evidence type="ECO:0000256" key="1">
    <source>
        <dbReference type="SAM" id="MobiDB-lite"/>
    </source>
</evidence>
<protein>
    <submittedName>
        <fullName evidence="2">Surface antigen BspA like protein</fullName>
    </submittedName>
</protein>
<dbReference type="RefSeq" id="WP_014935305.1">
    <property type="nucleotide sequence ID" value="NC_018607.1"/>
</dbReference>
<feature type="region of interest" description="Disordered" evidence="1">
    <location>
        <begin position="22"/>
        <end position="53"/>
    </location>
</feature>
<sequence length="342" mass="38083">MKKILILILITALMILSRKEVPTDVNTSPDNNNSSNTGDNNNNNNNGENNDNISTVTQEELDKYGIDIDSATTEKVKEALNMYYQDKGEYKLILKGTSTKTYNGRKNGDTIAGMVENTKIKNVIVSSENVKFINNKIPDCLFGGEQNYNTSIAKITIPNTITEIGKDAFDCHILTNLNIPKNLVTVRSNAVYGIQMKKLELPETLTYIDDRGFYASQQLEEIYIPDSVTYMGVSAFGSCIKVKKIHIPNNLEILNDTVFENCPLLENITIPASVKEIKKYAFHMAQSLTTVTFLSPTPPIIARNAFNYCSNLKTINVPKESKTLYEQLKGNGIPGAAKIIEY</sequence>
<accession>J9TRJ1</accession>
<feature type="compositionally biased region" description="Low complexity" evidence="1">
    <location>
        <begin position="23"/>
        <end position="53"/>
    </location>
</feature>
<evidence type="ECO:0000313" key="2">
    <source>
        <dbReference type="EMBL" id="AFR69737.1"/>
    </source>
</evidence>
<dbReference type="EMBL" id="CP003490">
    <property type="protein sequence ID" value="AFR69737.1"/>
    <property type="molecule type" value="Genomic_DNA"/>
</dbReference>
<name>J9TRJ1_BRAPL</name>
<dbReference type="SUPFAM" id="SSF52058">
    <property type="entry name" value="L domain-like"/>
    <property type="match status" value="1"/>
</dbReference>
<dbReference type="InterPro" id="IPR032675">
    <property type="entry name" value="LRR_dom_sf"/>
</dbReference>
<reference evidence="2 3" key="1">
    <citation type="journal article" date="2012" name="BMC Genomics">
        <title>Comparative genomics of Brachyspira pilosicoli strains: genome rearrangements, reductions and correlation of genetic compliment with phenotypic diversity.</title>
        <authorList>
            <person name="Mappley L.J."/>
            <person name="Black M.L."/>
            <person name="Abuoun M."/>
            <person name="Darby A.C."/>
            <person name="Woodward M.J."/>
            <person name="Parkhill J."/>
            <person name="Turner A.K."/>
            <person name="Bellgard M.I."/>
            <person name="La T."/>
            <person name="Phillips N.D."/>
            <person name="La Ragione R.M."/>
            <person name="Hampson D.J."/>
        </authorList>
    </citation>
    <scope>NUCLEOTIDE SEQUENCE [LARGE SCALE GENOMIC DNA]</scope>
    <source>
        <strain evidence="2">B2904</strain>
    </source>
</reference>
<dbReference type="InterPro" id="IPR026906">
    <property type="entry name" value="LRR_5"/>
</dbReference>
<gene>
    <name evidence="2" type="ORF">B2904_orf382</name>
</gene>
<dbReference type="PANTHER" id="PTHR45661:SF3">
    <property type="entry name" value="IG-LIKE DOMAIN-CONTAINING PROTEIN"/>
    <property type="match status" value="1"/>
</dbReference>
<dbReference type="KEGG" id="bpj:B2904_orf382"/>
<dbReference type="InterPro" id="IPR053139">
    <property type="entry name" value="Surface_bspA-like"/>
</dbReference>
<evidence type="ECO:0000313" key="3">
    <source>
        <dbReference type="Proteomes" id="UP000007346"/>
    </source>
</evidence>
<proteinExistence type="predicted"/>
<dbReference type="Proteomes" id="UP000007346">
    <property type="component" value="Chromosome"/>
</dbReference>
<dbReference type="Pfam" id="PF13306">
    <property type="entry name" value="LRR_5"/>
    <property type="match status" value="1"/>
</dbReference>